<reference evidence="1" key="1">
    <citation type="journal article" date="2013" name="BMC Genomics">
        <title>Unscrambling butterfly oogenesis.</title>
        <authorList>
            <person name="Carter J.M."/>
            <person name="Baker S.C."/>
            <person name="Pink R."/>
            <person name="Carter D.R."/>
            <person name="Collins A."/>
            <person name="Tomlin J."/>
            <person name="Gibbs M."/>
            <person name="Breuker C.J."/>
        </authorList>
    </citation>
    <scope>NUCLEOTIDE SEQUENCE</scope>
    <source>
        <tissue evidence="1">Ovary</tissue>
    </source>
</reference>
<feature type="non-terminal residue" evidence="1">
    <location>
        <position position="73"/>
    </location>
</feature>
<dbReference type="AlphaFoldDB" id="S4PUD4"/>
<proteinExistence type="predicted"/>
<sequence length="73" mass="8133">MMGVKVIDPENADKIETDQPMCDKIDINESASNDSVLESASFIENMKKDKDEDDPIIVDEVETAAEQQQNGEM</sequence>
<protein>
    <submittedName>
        <fullName evidence="1">Uncharacterized protein</fullName>
    </submittedName>
</protein>
<reference evidence="1" key="2">
    <citation type="submission" date="2013-05" db="EMBL/GenBank/DDBJ databases">
        <authorList>
            <person name="Carter J.-M."/>
            <person name="Baker S.C."/>
            <person name="Pink R."/>
            <person name="Carter D.R.F."/>
            <person name="Collins A."/>
            <person name="Tomlin J."/>
            <person name="Gibbs M."/>
            <person name="Breuker C.J."/>
        </authorList>
    </citation>
    <scope>NUCLEOTIDE SEQUENCE</scope>
    <source>
        <tissue evidence="1">Ovary</tissue>
    </source>
</reference>
<accession>S4PUD4</accession>
<dbReference type="EMBL" id="GAIX01010483">
    <property type="protein sequence ID" value="JAA82077.1"/>
    <property type="molecule type" value="Transcribed_RNA"/>
</dbReference>
<name>S4PUD4_9NEOP</name>
<evidence type="ECO:0000313" key="1">
    <source>
        <dbReference type="EMBL" id="JAA82077.1"/>
    </source>
</evidence>
<organism evidence="1">
    <name type="scientific">Pararge aegeria</name>
    <name type="common">speckled wood butterfly</name>
    <dbReference type="NCBI Taxonomy" id="116150"/>
    <lineage>
        <taxon>Eukaryota</taxon>
        <taxon>Metazoa</taxon>
        <taxon>Ecdysozoa</taxon>
        <taxon>Arthropoda</taxon>
        <taxon>Hexapoda</taxon>
        <taxon>Insecta</taxon>
        <taxon>Pterygota</taxon>
        <taxon>Neoptera</taxon>
        <taxon>Endopterygota</taxon>
        <taxon>Lepidoptera</taxon>
        <taxon>Glossata</taxon>
        <taxon>Ditrysia</taxon>
        <taxon>Papilionoidea</taxon>
        <taxon>Nymphalidae</taxon>
        <taxon>Satyrinae</taxon>
        <taxon>Satyrini</taxon>
        <taxon>Parargina</taxon>
        <taxon>Pararge</taxon>
    </lineage>
</organism>